<dbReference type="PANTHER" id="PTHR43378">
    <property type="entry name" value="UDP-3-O-ACYLGLUCOSAMINE N-ACYLTRANSFERASE"/>
    <property type="match status" value="1"/>
</dbReference>
<reference evidence="10" key="1">
    <citation type="submission" date="2021-05" db="EMBL/GenBank/DDBJ databases">
        <title>Complete genome sequence of the cellulolytic planctomycete Telmatocola sphagniphila SP2T and characterization of the first cellulase from planctomycetes.</title>
        <authorList>
            <person name="Rakitin A.L."/>
            <person name="Beletsky A.V."/>
            <person name="Naumoff D.G."/>
            <person name="Kulichevskaya I.S."/>
            <person name="Mardanov A.V."/>
            <person name="Ravin N.V."/>
            <person name="Dedysh S.N."/>
        </authorList>
    </citation>
    <scope>NUCLEOTIDE SEQUENCE</scope>
    <source>
        <strain evidence="10">SP2T</strain>
    </source>
</reference>
<dbReference type="UniPathway" id="UPA00973"/>
<gene>
    <name evidence="7 10" type="primary">lpxD</name>
    <name evidence="10" type="ORF">KIH39_04095</name>
</gene>
<dbReference type="Pfam" id="PF04613">
    <property type="entry name" value="LpxD"/>
    <property type="match status" value="1"/>
</dbReference>
<evidence type="ECO:0000313" key="10">
    <source>
        <dbReference type="EMBL" id="QVL33106.1"/>
    </source>
</evidence>
<evidence type="ECO:0000259" key="8">
    <source>
        <dbReference type="Pfam" id="PF04613"/>
    </source>
</evidence>
<evidence type="ECO:0000256" key="7">
    <source>
        <dbReference type="HAMAP-Rule" id="MF_00523"/>
    </source>
</evidence>
<evidence type="ECO:0000259" key="9">
    <source>
        <dbReference type="Pfam" id="PF25087"/>
    </source>
</evidence>
<feature type="domain" description="UDP-3-O-[3-hydroxymyristoyl] glucosamine N-acyltransferase non-repeat region" evidence="8">
    <location>
        <begin position="21"/>
        <end position="86"/>
    </location>
</feature>
<evidence type="ECO:0000256" key="5">
    <source>
        <dbReference type="ARBA" id="ARBA00023098"/>
    </source>
</evidence>
<dbReference type="GO" id="GO:0103118">
    <property type="term" value="F:UDP-3-O-[(3R)-3-hydroxyacyl]-glucosamine N-acyltransferase activity"/>
    <property type="evidence" value="ECO:0007669"/>
    <property type="project" value="UniProtKB-EC"/>
</dbReference>
<dbReference type="EC" id="2.3.1.191" evidence="7"/>
<keyword evidence="11" id="KW-1185">Reference proteome</keyword>
<feature type="domain" description="Mannose-1-phosphate guanyltransferase C-terminal" evidence="9">
    <location>
        <begin position="101"/>
        <end position="179"/>
    </location>
</feature>
<dbReference type="AlphaFoldDB" id="A0A8E6B7D7"/>
<dbReference type="SUPFAM" id="SSF51161">
    <property type="entry name" value="Trimeric LpxA-like enzymes"/>
    <property type="match status" value="1"/>
</dbReference>
<dbReference type="RefSeq" id="WP_213497996.1">
    <property type="nucleotide sequence ID" value="NZ_CP074694.1"/>
</dbReference>
<dbReference type="NCBIfam" id="TIGR01853">
    <property type="entry name" value="lipid_A_lpxD"/>
    <property type="match status" value="1"/>
</dbReference>
<comment type="function">
    <text evidence="7">Catalyzes the N-acylation of UDP-3-O-acylglucosamine using 3-hydroxyacyl-ACP as the acyl donor. Is involved in the biosynthesis of lipid A, a phosphorylated glycolipid that anchors the lipopolysaccharide to the outer membrane of the cell.</text>
</comment>
<keyword evidence="1 7" id="KW-0444">Lipid biosynthesis</keyword>
<keyword evidence="5 7" id="KW-0443">Lipid metabolism</keyword>
<evidence type="ECO:0000256" key="4">
    <source>
        <dbReference type="ARBA" id="ARBA00022737"/>
    </source>
</evidence>
<dbReference type="KEGG" id="tsph:KIH39_04095"/>
<proteinExistence type="inferred from homology"/>
<sequence>MAVTVREIASWIDGIVEGNGDCLISGARPLSEAQPGDLVFLENEKYLNDFKESPAVAAVAAPHLTGVGKPLIRIEDPLLAFAKIVQKLNPKPDRTLLGIHPTAQIDPTAEIAPDVAIGAFVCIGPGVKIGPGCKIYPGSIIGADCEIAADVTIFPQVILYDGCKIGERVRIHAHVVLGCDGFGYRTVKGQHIKVPQQGSVEIQEDVEIGAGTTIDRGTFGRTIIGRGTKIDNLVMIGHNCSLGRHNLIVSQVGIAGSSSTGDYVVMAGQVGIADHCHIGDRAILGAKAGIHKDVPAGARMLGSPATPDKEQMRIMMSLEKLPEIRRDLRNIKKKIGLADNE</sequence>
<dbReference type="GO" id="GO:0016020">
    <property type="term" value="C:membrane"/>
    <property type="evidence" value="ECO:0007669"/>
    <property type="project" value="GOC"/>
</dbReference>
<keyword evidence="6 7" id="KW-0012">Acyltransferase</keyword>
<dbReference type="GO" id="GO:0016410">
    <property type="term" value="F:N-acyltransferase activity"/>
    <property type="evidence" value="ECO:0007669"/>
    <property type="project" value="InterPro"/>
</dbReference>
<comment type="subunit">
    <text evidence="7">Homotrimer.</text>
</comment>
<evidence type="ECO:0000256" key="2">
    <source>
        <dbReference type="ARBA" id="ARBA00022556"/>
    </source>
</evidence>
<dbReference type="Gene3D" id="3.40.1390.10">
    <property type="entry name" value="MurE/MurF, N-terminal domain"/>
    <property type="match status" value="1"/>
</dbReference>
<keyword evidence="4 7" id="KW-0677">Repeat</keyword>
<dbReference type="Proteomes" id="UP000676194">
    <property type="component" value="Chromosome"/>
</dbReference>
<protein>
    <recommendedName>
        <fullName evidence="7">UDP-3-O-acylglucosamine N-acyltransferase</fullName>
        <ecNumber evidence="7">2.3.1.191</ecNumber>
    </recommendedName>
</protein>
<evidence type="ECO:0000313" key="11">
    <source>
        <dbReference type="Proteomes" id="UP000676194"/>
    </source>
</evidence>
<dbReference type="PANTHER" id="PTHR43378:SF2">
    <property type="entry name" value="UDP-3-O-ACYLGLUCOSAMINE N-ACYLTRANSFERASE 1, MITOCHONDRIAL-RELATED"/>
    <property type="match status" value="1"/>
</dbReference>
<dbReference type="Gene3D" id="2.160.10.10">
    <property type="entry name" value="Hexapeptide repeat proteins"/>
    <property type="match status" value="1"/>
</dbReference>
<dbReference type="HAMAP" id="MF_00523">
    <property type="entry name" value="LpxD"/>
    <property type="match status" value="1"/>
</dbReference>
<name>A0A8E6B7D7_9BACT</name>
<dbReference type="InterPro" id="IPR011004">
    <property type="entry name" value="Trimer_LpxA-like_sf"/>
</dbReference>
<keyword evidence="3 7" id="KW-0808">Transferase</keyword>
<comment type="pathway">
    <text evidence="7">Bacterial outer membrane biogenesis; LPS lipid A biosynthesis.</text>
</comment>
<organism evidence="10 11">
    <name type="scientific">Telmatocola sphagniphila</name>
    <dbReference type="NCBI Taxonomy" id="1123043"/>
    <lineage>
        <taxon>Bacteria</taxon>
        <taxon>Pseudomonadati</taxon>
        <taxon>Planctomycetota</taxon>
        <taxon>Planctomycetia</taxon>
        <taxon>Gemmatales</taxon>
        <taxon>Gemmataceae</taxon>
    </lineage>
</organism>
<evidence type="ECO:0000256" key="1">
    <source>
        <dbReference type="ARBA" id="ARBA00022516"/>
    </source>
</evidence>
<evidence type="ECO:0000256" key="6">
    <source>
        <dbReference type="ARBA" id="ARBA00023315"/>
    </source>
</evidence>
<evidence type="ECO:0000256" key="3">
    <source>
        <dbReference type="ARBA" id="ARBA00022679"/>
    </source>
</evidence>
<dbReference type="InterPro" id="IPR056729">
    <property type="entry name" value="GMPPB_C"/>
</dbReference>
<accession>A0A8E6B7D7</accession>
<dbReference type="InterPro" id="IPR020573">
    <property type="entry name" value="UDP_GlcNAc_AcTrfase_non-rep"/>
</dbReference>
<dbReference type="NCBIfam" id="NF002060">
    <property type="entry name" value="PRK00892.1"/>
    <property type="match status" value="1"/>
</dbReference>
<dbReference type="InterPro" id="IPR007691">
    <property type="entry name" value="LpxD"/>
</dbReference>
<keyword evidence="2 7" id="KW-0441">Lipid A biosynthesis</keyword>
<comment type="similarity">
    <text evidence="7">Belongs to the transferase hexapeptide repeat family. LpxD subfamily.</text>
</comment>
<dbReference type="CDD" id="cd03352">
    <property type="entry name" value="LbH_LpxD"/>
    <property type="match status" value="1"/>
</dbReference>
<dbReference type="Pfam" id="PF25087">
    <property type="entry name" value="GMPPB_C"/>
    <property type="match status" value="1"/>
</dbReference>
<dbReference type="EMBL" id="CP074694">
    <property type="protein sequence ID" value="QVL33106.1"/>
    <property type="molecule type" value="Genomic_DNA"/>
</dbReference>
<dbReference type="GO" id="GO:0009245">
    <property type="term" value="P:lipid A biosynthetic process"/>
    <property type="evidence" value="ECO:0007669"/>
    <property type="project" value="UniProtKB-UniRule"/>
</dbReference>
<feature type="active site" description="Proton acceptor" evidence="7">
    <location>
        <position position="238"/>
    </location>
</feature>
<comment type="catalytic activity">
    <reaction evidence="7">
        <text>a UDP-3-O-[(3R)-3-hydroxyacyl]-alpha-D-glucosamine + a (3R)-hydroxyacyl-[ACP] = a UDP-2-N,3-O-bis[(3R)-3-hydroxyacyl]-alpha-D-glucosamine + holo-[ACP] + H(+)</text>
        <dbReference type="Rhea" id="RHEA:53836"/>
        <dbReference type="Rhea" id="RHEA-COMP:9685"/>
        <dbReference type="Rhea" id="RHEA-COMP:9945"/>
        <dbReference type="ChEBI" id="CHEBI:15378"/>
        <dbReference type="ChEBI" id="CHEBI:64479"/>
        <dbReference type="ChEBI" id="CHEBI:78827"/>
        <dbReference type="ChEBI" id="CHEBI:137740"/>
        <dbReference type="ChEBI" id="CHEBI:137748"/>
        <dbReference type="EC" id="2.3.1.191"/>
    </reaction>
</comment>